<gene>
    <name evidence="2" type="ORF">CWS20_26725</name>
</gene>
<feature type="transmembrane region" description="Helical" evidence="1">
    <location>
        <begin position="55"/>
        <end position="73"/>
    </location>
</feature>
<dbReference type="AlphaFoldDB" id="A0A2N0Z8Y2"/>
<organism evidence="2 3">
    <name type="scientific">Cytobacillus horneckiae</name>
    <dbReference type="NCBI Taxonomy" id="549687"/>
    <lineage>
        <taxon>Bacteria</taxon>
        <taxon>Bacillati</taxon>
        <taxon>Bacillota</taxon>
        <taxon>Bacilli</taxon>
        <taxon>Bacillales</taxon>
        <taxon>Bacillaceae</taxon>
        <taxon>Cytobacillus</taxon>
    </lineage>
</organism>
<keyword evidence="1" id="KW-0812">Transmembrane</keyword>
<evidence type="ECO:0000313" key="2">
    <source>
        <dbReference type="EMBL" id="PKG25971.1"/>
    </source>
</evidence>
<reference evidence="2 3" key="1">
    <citation type="journal article" date="2010" name="Int. J. Syst. Evol. Microbiol.">
        <title>Bacillus horneckiae sp. nov., isolated from a spacecraft-assembly clean room.</title>
        <authorList>
            <person name="Vaishampayan P."/>
            <person name="Probst A."/>
            <person name="Krishnamurthi S."/>
            <person name="Ghosh S."/>
            <person name="Osman S."/>
            <person name="McDowall A."/>
            <person name="Ruckmani A."/>
            <person name="Mayilraj S."/>
            <person name="Venkateswaran K."/>
        </authorList>
    </citation>
    <scope>NUCLEOTIDE SEQUENCE [LARGE SCALE GENOMIC DNA]</scope>
    <source>
        <strain evidence="3">1PO1SC</strain>
    </source>
</reference>
<keyword evidence="1" id="KW-1133">Transmembrane helix</keyword>
<comment type="caution">
    <text evidence="2">The sequence shown here is derived from an EMBL/GenBank/DDBJ whole genome shotgun (WGS) entry which is preliminary data.</text>
</comment>
<dbReference type="EMBL" id="PISD01000084">
    <property type="protein sequence ID" value="PKG25971.1"/>
    <property type="molecule type" value="Genomic_DNA"/>
</dbReference>
<name>A0A2N0Z8Y2_9BACI</name>
<keyword evidence="3" id="KW-1185">Reference proteome</keyword>
<dbReference type="RefSeq" id="WP_066196758.1">
    <property type="nucleotide sequence ID" value="NZ_JAFDQP010000013.1"/>
</dbReference>
<accession>A0A2N0Z8Y2</accession>
<proteinExistence type="predicted"/>
<protein>
    <submittedName>
        <fullName evidence="2">Uncharacterized protein</fullName>
    </submittedName>
</protein>
<evidence type="ECO:0000256" key="1">
    <source>
        <dbReference type="SAM" id="Phobius"/>
    </source>
</evidence>
<feature type="transmembrane region" description="Helical" evidence="1">
    <location>
        <begin position="6"/>
        <end position="23"/>
    </location>
</feature>
<evidence type="ECO:0000313" key="3">
    <source>
        <dbReference type="Proteomes" id="UP000233343"/>
    </source>
</evidence>
<dbReference type="Proteomes" id="UP000233343">
    <property type="component" value="Unassembled WGS sequence"/>
</dbReference>
<keyword evidence="1" id="KW-0472">Membrane</keyword>
<sequence>MGGWLIVLLVIVLAILAFSYFSTRSVMKDKTGNQEFDSELPDGVERRPYLANPVFLAYLIFFLALVLLTWFFAF</sequence>